<dbReference type="AlphaFoldDB" id="A0AAI8TY88"/>
<name>A0AAI8TY88_MYCME</name>
<evidence type="ECO:0000259" key="1">
    <source>
        <dbReference type="PROSITE" id="PS50995"/>
    </source>
</evidence>
<dbReference type="GO" id="GO:0003700">
    <property type="term" value="F:DNA-binding transcription factor activity"/>
    <property type="evidence" value="ECO:0007669"/>
    <property type="project" value="InterPro"/>
</dbReference>
<evidence type="ECO:0000313" key="3">
    <source>
        <dbReference type="Proteomes" id="UP001241092"/>
    </source>
</evidence>
<dbReference type="InterPro" id="IPR036390">
    <property type="entry name" value="WH_DNA-bd_sf"/>
</dbReference>
<dbReference type="Gene3D" id="1.10.10.10">
    <property type="entry name" value="Winged helix-like DNA-binding domain superfamily/Winged helix DNA-binding domain"/>
    <property type="match status" value="1"/>
</dbReference>
<dbReference type="PROSITE" id="PS50995">
    <property type="entry name" value="HTH_MARR_2"/>
    <property type="match status" value="1"/>
</dbReference>
<proteinExistence type="predicted"/>
<dbReference type="Pfam" id="PF01047">
    <property type="entry name" value="MarR"/>
    <property type="match status" value="1"/>
</dbReference>
<dbReference type="InterPro" id="IPR036388">
    <property type="entry name" value="WH-like_DNA-bd_sf"/>
</dbReference>
<dbReference type="EMBL" id="AP027452">
    <property type="protein sequence ID" value="BDY31081.1"/>
    <property type="molecule type" value="Genomic_DNA"/>
</dbReference>
<dbReference type="InterPro" id="IPR000835">
    <property type="entry name" value="HTH_MarR-typ"/>
</dbReference>
<gene>
    <name evidence="2" type="ORF">hbim_05033</name>
</gene>
<evidence type="ECO:0000313" key="2">
    <source>
        <dbReference type="EMBL" id="BDY31081.1"/>
    </source>
</evidence>
<reference evidence="2" key="1">
    <citation type="submission" date="2023-03" db="EMBL/GenBank/DDBJ databases">
        <title>Draft genome sequence of a Mycolicibacterium mageritense strain H4_3_1 isolated from a hybrid biological-inorganic system reactor.</title>
        <authorList>
            <person name="Feng X."/>
            <person name="Kazama D."/>
            <person name="Sato K."/>
            <person name="Kobayashi H."/>
        </authorList>
    </citation>
    <scope>NUCLEOTIDE SEQUENCE</scope>
    <source>
        <strain evidence="2">H4_3_1</strain>
    </source>
</reference>
<accession>A0AAI8TY88</accession>
<feature type="domain" description="HTH marR-type" evidence="1">
    <location>
        <begin position="14"/>
        <end position="146"/>
    </location>
</feature>
<dbReference type="PANTHER" id="PTHR33164">
    <property type="entry name" value="TRANSCRIPTIONAL REGULATOR, MARR FAMILY"/>
    <property type="match status" value="1"/>
</dbReference>
<protein>
    <submittedName>
        <fullName evidence="2">HTH-type transcriptional regulator</fullName>
    </submittedName>
</protein>
<dbReference type="Proteomes" id="UP001241092">
    <property type="component" value="Chromosome"/>
</dbReference>
<sequence length="161" mass="17391">MIDMNSDSGQILEDQPLGFLMYRVAAVLQPKVTEHLQPLGLTLPEFVCLRILSTAPGQSNAELARHINVSPQAMNNVVRGLQERGIVCRPATVSSGRALPAELTSEGAALLKRAEAVVHTADELALARLTGEQRRELKRLLAHAVDGPATPVAELPDFHPH</sequence>
<dbReference type="PANTHER" id="PTHR33164:SF43">
    <property type="entry name" value="HTH-TYPE TRANSCRIPTIONAL REPRESSOR YETL"/>
    <property type="match status" value="1"/>
</dbReference>
<organism evidence="2 3">
    <name type="scientific">Mycolicibacterium mageritense</name>
    <name type="common">Mycobacterium mageritense</name>
    <dbReference type="NCBI Taxonomy" id="53462"/>
    <lineage>
        <taxon>Bacteria</taxon>
        <taxon>Bacillati</taxon>
        <taxon>Actinomycetota</taxon>
        <taxon>Actinomycetes</taxon>
        <taxon>Mycobacteriales</taxon>
        <taxon>Mycobacteriaceae</taxon>
        <taxon>Mycolicibacterium</taxon>
    </lineage>
</organism>
<dbReference type="SUPFAM" id="SSF46785">
    <property type="entry name" value="Winged helix' DNA-binding domain"/>
    <property type="match status" value="1"/>
</dbReference>
<dbReference type="SMART" id="SM00347">
    <property type="entry name" value="HTH_MARR"/>
    <property type="match status" value="1"/>
</dbReference>
<dbReference type="GO" id="GO:0006950">
    <property type="term" value="P:response to stress"/>
    <property type="evidence" value="ECO:0007669"/>
    <property type="project" value="TreeGrafter"/>
</dbReference>
<dbReference type="InterPro" id="IPR039422">
    <property type="entry name" value="MarR/SlyA-like"/>
</dbReference>